<name>A0ABX2B1U4_9BACT</name>
<accession>A0ABX2B1U4</accession>
<comment type="caution">
    <text evidence="1">The sequence shown here is derived from an EMBL/GenBank/DDBJ whole genome shotgun (WGS) entry which is preliminary data.</text>
</comment>
<reference evidence="1 2" key="1">
    <citation type="submission" date="2020-05" db="EMBL/GenBank/DDBJ databases">
        <title>Distinct polysaccharide utilization as determinants for interspecies competition between intestinal Prevotella spp.</title>
        <authorList>
            <person name="Galvez E.J.C."/>
            <person name="Iljazovic A."/>
            <person name="Strowig T."/>
        </authorList>
    </citation>
    <scope>NUCLEOTIDE SEQUENCE [LARGE SCALE GENOMIC DNA]</scope>
    <source>
        <strain evidence="1 2">PCHR</strain>
    </source>
</reference>
<proteinExistence type="predicted"/>
<dbReference type="Proteomes" id="UP000820977">
    <property type="component" value="Unassembled WGS sequence"/>
</dbReference>
<protein>
    <submittedName>
        <fullName evidence="1">Uncharacterized protein</fullName>
    </submittedName>
</protein>
<dbReference type="Gene3D" id="3.10.450.50">
    <property type="match status" value="1"/>
</dbReference>
<gene>
    <name evidence="1" type="ORF">HPS54_00865</name>
</gene>
<evidence type="ECO:0000313" key="2">
    <source>
        <dbReference type="Proteomes" id="UP000820977"/>
    </source>
</evidence>
<keyword evidence="2" id="KW-1185">Reference proteome</keyword>
<sequence length="120" mass="13449">MIAALCLSCSEQKAEITAEHAAKEYYDMLFAGDYAGFTAAMFFPDSIPETYHRQLIANAAMFAARQKEMHNGVREVRIIGSKTDSLSSTAQAFLLLCYGDSLKEEIVVPMTKHNGKWFMR</sequence>
<evidence type="ECO:0000313" key="1">
    <source>
        <dbReference type="EMBL" id="NPE24079.1"/>
    </source>
</evidence>
<dbReference type="EMBL" id="JABKKJ010000001">
    <property type="protein sequence ID" value="NPE24079.1"/>
    <property type="molecule type" value="Genomic_DNA"/>
</dbReference>
<dbReference type="RefSeq" id="WP_172343604.1">
    <property type="nucleotide sequence ID" value="NZ_CASYYZ010000003.1"/>
</dbReference>
<organism evidence="1 2">
    <name type="scientific">Xylanibacter caecicola</name>
    <dbReference type="NCBI Taxonomy" id="2736294"/>
    <lineage>
        <taxon>Bacteria</taxon>
        <taxon>Pseudomonadati</taxon>
        <taxon>Bacteroidota</taxon>
        <taxon>Bacteroidia</taxon>
        <taxon>Bacteroidales</taxon>
        <taxon>Prevotellaceae</taxon>
        <taxon>Xylanibacter</taxon>
    </lineage>
</organism>